<name>A0A167UCI5_PENCH</name>
<dbReference type="Proteomes" id="UP000076449">
    <property type="component" value="Chromosome II"/>
</dbReference>
<organism evidence="1">
    <name type="scientific">Penicillium chrysogenum</name>
    <name type="common">Penicillium notatum</name>
    <dbReference type="NCBI Taxonomy" id="5076"/>
    <lineage>
        <taxon>Eukaryota</taxon>
        <taxon>Fungi</taxon>
        <taxon>Dikarya</taxon>
        <taxon>Ascomycota</taxon>
        <taxon>Pezizomycotina</taxon>
        <taxon>Eurotiomycetes</taxon>
        <taxon>Eurotiomycetidae</taxon>
        <taxon>Eurotiales</taxon>
        <taxon>Aspergillaceae</taxon>
        <taxon>Penicillium</taxon>
        <taxon>Penicillium chrysogenum species complex</taxon>
    </lineage>
</organism>
<protein>
    <submittedName>
        <fullName evidence="1">Uncharacterized protein</fullName>
    </submittedName>
</protein>
<dbReference type="AlphaFoldDB" id="A0A167UCI5"/>
<reference evidence="1" key="1">
    <citation type="journal article" date="2014" name="Genome Announc.">
        <title>Complete sequencing and chromosome-scale genome assembly of the industrial progenitor strain P2niaD18 from the penicillin producer Penicillium chrysogenum.</title>
        <authorList>
            <person name="Specht T."/>
            <person name="Dahlmann T.A."/>
            <person name="Zadra I."/>
            <person name="Kurnsteiner H."/>
            <person name="Kuck U."/>
        </authorList>
    </citation>
    <scope>NUCLEOTIDE SEQUENCE [LARGE SCALE GENOMIC DNA]</scope>
    <source>
        <strain evidence="1">P2niaD18</strain>
    </source>
</reference>
<evidence type="ECO:0000313" key="1">
    <source>
        <dbReference type="EMBL" id="KZN89136.1"/>
    </source>
</evidence>
<proteinExistence type="predicted"/>
<sequence length="105" mass="12029">MANPHPDFSPACPIPYVVQAPERVAQLEAYLKTEFGQLQRINIEPLIQLYKDGKLEPRQQGEAPLYLVDGQIVDKDPWEDPSIPKTATKWCEGLFYQQMTQTHAF</sequence>
<dbReference type="EMBL" id="CM002799">
    <property type="protein sequence ID" value="KZN89136.1"/>
    <property type="molecule type" value="Genomic_DNA"/>
</dbReference>
<dbReference type="PhylomeDB" id="A0A167UCI5"/>
<gene>
    <name evidence="1" type="ORF">EN45_077300</name>
</gene>
<accession>A0A167UCI5</accession>